<sequence>MLGKNINIPRVVALLRLLAITNAAVAGQRSRSTKIEDRGVNSSPHYQPVLQAFGADFLSHFTTFTGADPTHGFINYTDMAFAQEQGYVRANFNHDLNKSTAYIGMDDSTTAGIGRNSVRLSSKLNFTINSLFVMDVAHVPAAWGQWSSFWLLGQDGGWPYSGEIDIFESVHESTSNTITLHTGPGCTVTNDPAAAIGTLIETNCNAGNANNGCSTIAPSTITDNKVNTAGKAFNNQGGAVFVTEWTTSGIDIWMFSRQAVPGSLNAMVPDTTGWPKPVAHFSGSNCDFSKAFRQMQLIINIDACGDWAGQVWQSSGAAAATGINTCADYVKNHPEAFKEAYFEFLSLTVYTKGL</sequence>
<dbReference type="SUPFAM" id="SSF49899">
    <property type="entry name" value="Concanavalin A-like lectins/glucanases"/>
    <property type="match status" value="1"/>
</dbReference>
<dbReference type="PANTHER" id="PTHR10963">
    <property type="entry name" value="GLYCOSYL HYDROLASE-RELATED"/>
    <property type="match status" value="1"/>
</dbReference>
<dbReference type="PROSITE" id="PS51762">
    <property type="entry name" value="GH16_2"/>
    <property type="match status" value="1"/>
</dbReference>
<dbReference type="InterPro" id="IPR013320">
    <property type="entry name" value="ConA-like_dom_sf"/>
</dbReference>
<feature type="signal peptide" evidence="1">
    <location>
        <begin position="1"/>
        <end position="23"/>
    </location>
</feature>
<dbReference type="GO" id="GO:0009251">
    <property type="term" value="P:glucan catabolic process"/>
    <property type="evidence" value="ECO:0007669"/>
    <property type="project" value="TreeGrafter"/>
</dbReference>
<evidence type="ECO:0000259" key="2">
    <source>
        <dbReference type="PROSITE" id="PS51762"/>
    </source>
</evidence>
<protein>
    <recommendedName>
        <fullName evidence="2">GH16 domain-containing protein</fullName>
    </recommendedName>
</protein>
<proteinExistence type="predicted"/>
<dbReference type="OrthoDB" id="192832at2759"/>
<name>A0A6H0Y176_9PEZI</name>
<dbReference type="EMBL" id="CP051142">
    <property type="protein sequence ID" value="QIX00598.1"/>
    <property type="molecule type" value="Genomic_DNA"/>
</dbReference>
<reference evidence="3 4" key="1">
    <citation type="journal article" date="2016" name="Sci. Rep.">
        <title>Peltaster fructicola genome reveals evolution from an invasive phytopathogen to an ectophytic parasite.</title>
        <authorList>
            <person name="Xu C."/>
            <person name="Chen H."/>
            <person name="Gleason M.L."/>
            <person name="Xu J.R."/>
            <person name="Liu H."/>
            <person name="Zhang R."/>
            <person name="Sun G."/>
        </authorList>
    </citation>
    <scope>NUCLEOTIDE SEQUENCE [LARGE SCALE GENOMIC DNA]</scope>
    <source>
        <strain evidence="3 4">LNHT1506</strain>
    </source>
</reference>
<dbReference type="AlphaFoldDB" id="A0A6H0Y176"/>
<feature type="chain" id="PRO_5026217398" description="GH16 domain-containing protein" evidence="1">
    <location>
        <begin position="24"/>
        <end position="354"/>
    </location>
</feature>
<feature type="domain" description="GH16" evidence="2">
    <location>
        <begin position="36"/>
        <end position="338"/>
    </location>
</feature>
<accession>A0A6H0Y176</accession>
<dbReference type="InterPro" id="IPR000757">
    <property type="entry name" value="Beta-glucanase-like"/>
</dbReference>
<evidence type="ECO:0000313" key="4">
    <source>
        <dbReference type="Proteomes" id="UP000503462"/>
    </source>
</evidence>
<dbReference type="InterPro" id="IPR050546">
    <property type="entry name" value="Glycosyl_Hydrlase_16"/>
</dbReference>
<keyword evidence="1" id="KW-0732">Signal</keyword>
<gene>
    <name evidence="3" type="ORF">AMS68_006115</name>
</gene>
<keyword evidence="4" id="KW-1185">Reference proteome</keyword>
<dbReference type="Proteomes" id="UP000503462">
    <property type="component" value="Chromosome 4"/>
</dbReference>
<dbReference type="GO" id="GO:0004553">
    <property type="term" value="F:hydrolase activity, hydrolyzing O-glycosyl compounds"/>
    <property type="evidence" value="ECO:0007669"/>
    <property type="project" value="InterPro"/>
</dbReference>
<dbReference type="Pfam" id="PF26113">
    <property type="entry name" value="GH16_XgeA"/>
    <property type="match status" value="1"/>
</dbReference>
<organism evidence="3 4">
    <name type="scientific">Peltaster fructicola</name>
    <dbReference type="NCBI Taxonomy" id="286661"/>
    <lineage>
        <taxon>Eukaryota</taxon>
        <taxon>Fungi</taxon>
        <taxon>Dikarya</taxon>
        <taxon>Ascomycota</taxon>
        <taxon>Pezizomycotina</taxon>
        <taxon>Dothideomycetes</taxon>
        <taxon>Dothideomycetes incertae sedis</taxon>
        <taxon>Peltaster</taxon>
    </lineage>
</organism>
<dbReference type="Gene3D" id="2.60.120.200">
    <property type="match status" value="1"/>
</dbReference>
<evidence type="ECO:0000256" key="1">
    <source>
        <dbReference type="SAM" id="SignalP"/>
    </source>
</evidence>
<dbReference type="PANTHER" id="PTHR10963:SF24">
    <property type="entry name" value="GLYCOSIDASE C21B10.07-RELATED"/>
    <property type="match status" value="1"/>
</dbReference>
<evidence type="ECO:0000313" key="3">
    <source>
        <dbReference type="EMBL" id="QIX00598.1"/>
    </source>
</evidence>